<dbReference type="GO" id="GO:0006623">
    <property type="term" value="P:protein targeting to vacuole"/>
    <property type="evidence" value="ECO:0007669"/>
    <property type="project" value="EnsemblFungi"/>
</dbReference>
<proteinExistence type="inferred from homology"/>
<dbReference type="InParanoid" id="G8JWI1"/>
<evidence type="ECO:0000256" key="3">
    <source>
        <dbReference type="ARBA" id="ARBA00004463"/>
    </source>
</evidence>
<dbReference type="GeneID" id="11469757"/>
<dbReference type="GO" id="GO:0006898">
    <property type="term" value="P:receptor-mediated endocytosis"/>
    <property type="evidence" value="ECO:0007669"/>
    <property type="project" value="EnsemblFungi"/>
</dbReference>
<keyword evidence="4" id="KW-0254">Endocytosis</keyword>
<dbReference type="HOGENOM" id="CLU_019616_0_0_1"/>
<dbReference type="FunCoup" id="G8JWI1">
    <property type="interactions" value="263"/>
</dbReference>
<dbReference type="InterPro" id="IPR011990">
    <property type="entry name" value="TPR-like_helical_dom_sf"/>
</dbReference>
<evidence type="ECO:0000256" key="2">
    <source>
        <dbReference type="ARBA" id="ARBA00004413"/>
    </source>
</evidence>
<comment type="function">
    <text evidence="1">Involved in endocytosis.</text>
</comment>
<dbReference type="GO" id="GO:0030479">
    <property type="term" value="C:actin cortical patch"/>
    <property type="evidence" value="ECO:0007669"/>
    <property type="project" value="EnsemblFungi"/>
</dbReference>
<protein>
    <recommendedName>
        <fullName evidence="6">Cargo-transport protein YPP1</fullName>
    </recommendedName>
</protein>
<dbReference type="GO" id="GO:0005886">
    <property type="term" value="C:plasma membrane"/>
    <property type="evidence" value="ECO:0007669"/>
    <property type="project" value="UniProtKB-SubCell"/>
</dbReference>
<dbReference type="KEGG" id="erc:Ecym_7370"/>
<dbReference type="PANTHER" id="PTHR23083">
    <property type="entry name" value="TETRATRICOPEPTIDE REPEAT PROTEIN, TPR"/>
    <property type="match status" value="1"/>
</dbReference>
<dbReference type="GO" id="GO:0005768">
    <property type="term" value="C:endosome"/>
    <property type="evidence" value="ECO:0007669"/>
    <property type="project" value="EnsemblFungi"/>
</dbReference>
<dbReference type="GO" id="GO:0005829">
    <property type="term" value="C:cytosol"/>
    <property type="evidence" value="ECO:0007669"/>
    <property type="project" value="EnsemblFungi"/>
</dbReference>
<evidence type="ECO:0000256" key="4">
    <source>
        <dbReference type="ARBA" id="ARBA00022583"/>
    </source>
</evidence>
<dbReference type="OrthoDB" id="29013at2759"/>
<evidence type="ECO:0000256" key="5">
    <source>
        <dbReference type="ARBA" id="ARBA00038251"/>
    </source>
</evidence>
<keyword evidence="8" id="KW-1185">Reference proteome</keyword>
<dbReference type="Gene3D" id="1.25.40.10">
    <property type="entry name" value="Tetratricopeptide repeat domain"/>
    <property type="match status" value="1"/>
</dbReference>
<accession>G8JWI1</accession>
<dbReference type="EMBL" id="CP002503">
    <property type="protein sequence ID" value="AET41196.1"/>
    <property type="molecule type" value="Genomic_DNA"/>
</dbReference>
<dbReference type="STRING" id="931890.G8JWI1"/>
<dbReference type="PANTHER" id="PTHR23083:SF464">
    <property type="entry name" value="TETRATRICOPEPTIDE REPEAT DOMAIN 7, ISOFORM A"/>
    <property type="match status" value="1"/>
</dbReference>
<evidence type="ECO:0000313" key="7">
    <source>
        <dbReference type="EMBL" id="AET41196.1"/>
    </source>
</evidence>
<dbReference type="CDD" id="cd23270">
    <property type="entry name" value="YPP1"/>
    <property type="match status" value="1"/>
</dbReference>
<dbReference type="SUPFAM" id="SSF48452">
    <property type="entry name" value="TPR-like"/>
    <property type="match status" value="1"/>
</dbReference>
<dbReference type="OMA" id="VSFKIVC"/>
<sequence>MDRIAKALDARLVGTSAFNSGDSVLDSLLRLHNRVSYHEMGGDADDGSVFKVLLEEADALEDKVDCGLQKAIFTNIRGILNFKLDNEAASVEMFSRLHAYSDMIGEFPDFWRLLLLENFYYNANADLRTLPDVLPCLPVVPKESHAVAWYYLENVAVRIPYSWDRLVEYYGDTPLTYLVGVINQTESIEHQLVDYGKRLLSRTKFPSAEEPNSAELEELHRILQYHFRRIDEHPSLEWDKFLIDSAAATFQSVSISKSSLVYYTRVGQHRLALLNFVNFITYTELRHDLNSSEYYDMVSLIDAYTYILKQDSVPEEIGQIFNRSRAFSKLKEYLNDFYEHYHIPIIPKEKSVDWSLNLTRLVVPPTLADVLSNAWHLFYHYEQTALNQLLDCRLTYYLANAMALKAPDLDLYFEYAFVLASRRNIDMCIKFLKNNILNRNPKDYRSWHLLALCESIQEDKETSFKIVCSVLDAMGEALDNCKLSIADRWQFVHLKLTQLLLVKEMIGVKDALEMLSEVYQLYAALFPKPADPPNSKDELRLGPKHKESKEYLLQFIWFFTSRLFLQANDLENAAEAIDEAKSVTQVFTNLNINIARGYLSLSTDTHVAMSEFQLVLSFDPLNIDAIIGFAKLVYPDDSEHVETLDKHKHILSATSKGPFSSNSIPPPATVAATTDVRTADTFANEKDRSAAVAQLKLLLEGCIETSIDAYHTPEIWWYVSRVYDEYGDSERLEPALWKCMKFQELQPIRDFKNCVF</sequence>
<comment type="subcellular location">
    <subcellularLocation>
        <location evidence="2">Cell membrane</location>
        <topology evidence="2">Peripheral membrane protein</topology>
        <orientation evidence="2">Cytoplasmic side</orientation>
    </subcellularLocation>
    <subcellularLocation>
        <location evidence="3">Cytoplasmic granule</location>
    </subcellularLocation>
</comment>
<dbReference type="AlphaFoldDB" id="G8JWI1"/>
<dbReference type="Proteomes" id="UP000006790">
    <property type="component" value="Chromosome 7"/>
</dbReference>
<reference evidence="8" key="1">
    <citation type="journal article" date="2012" name="G3 (Bethesda)">
        <title>Pichia sorbitophila, an interspecies yeast hybrid reveals early steps of genome resolution following polyploidization.</title>
        <authorList>
            <person name="Leh Louis V."/>
            <person name="Despons L."/>
            <person name="Friedrich A."/>
            <person name="Martin T."/>
            <person name="Durrens P."/>
            <person name="Casaregola S."/>
            <person name="Neuveglise C."/>
            <person name="Fairhead C."/>
            <person name="Marck C."/>
            <person name="Cruz J.A."/>
            <person name="Straub M.L."/>
            <person name="Kugler V."/>
            <person name="Sacerdot C."/>
            <person name="Uzunov Z."/>
            <person name="Thierry A."/>
            <person name="Weiss S."/>
            <person name="Bleykasten C."/>
            <person name="De Montigny J."/>
            <person name="Jacques N."/>
            <person name="Jung P."/>
            <person name="Lemaire M."/>
            <person name="Mallet S."/>
            <person name="Morel G."/>
            <person name="Richard G.F."/>
            <person name="Sarkar A."/>
            <person name="Savel G."/>
            <person name="Schacherer J."/>
            <person name="Seret M.L."/>
            <person name="Talla E."/>
            <person name="Samson G."/>
            <person name="Jubin C."/>
            <person name="Poulain J."/>
            <person name="Vacherie B."/>
            <person name="Barbe V."/>
            <person name="Pelletier E."/>
            <person name="Sherman D.J."/>
            <person name="Westhof E."/>
            <person name="Weissenbach J."/>
            <person name="Baret P.V."/>
            <person name="Wincker P."/>
            <person name="Gaillardin C."/>
            <person name="Dujon B."/>
            <person name="Souciet J.L."/>
        </authorList>
    </citation>
    <scope>NUCLEOTIDE SEQUENCE [LARGE SCALE GENOMIC DNA]</scope>
    <source>
        <strain evidence="8">CBS 270.75 / DBVPG 7215 / KCTC 17166 / NRRL Y-17582</strain>
    </source>
</reference>
<dbReference type="InterPro" id="IPR051722">
    <property type="entry name" value="Endocytosis_PI4K-reg_protein"/>
</dbReference>
<comment type="similarity">
    <text evidence="5">Belongs to the YPP1 family.</text>
</comment>
<dbReference type="GO" id="GO:0072659">
    <property type="term" value="P:protein localization to plasma membrane"/>
    <property type="evidence" value="ECO:0007669"/>
    <property type="project" value="EnsemblFungi"/>
</dbReference>
<evidence type="ECO:0000256" key="1">
    <source>
        <dbReference type="ARBA" id="ARBA00002550"/>
    </source>
</evidence>
<evidence type="ECO:0000313" key="8">
    <source>
        <dbReference type="Proteomes" id="UP000006790"/>
    </source>
</evidence>
<dbReference type="eggNOG" id="ENOG502QV6B">
    <property type="taxonomic scope" value="Eukaryota"/>
</dbReference>
<gene>
    <name evidence="7" type="ordered locus">Ecym_7370</name>
</gene>
<dbReference type="RefSeq" id="XP_003648013.1">
    <property type="nucleotide sequence ID" value="XM_003647965.1"/>
</dbReference>
<evidence type="ECO:0000256" key="6">
    <source>
        <dbReference type="ARBA" id="ARBA00039231"/>
    </source>
</evidence>
<organism evidence="7 8">
    <name type="scientific">Eremothecium cymbalariae (strain CBS 270.75 / DBVPG 7215 / KCTC 17166 / NRRL Y-17582)</name>
    <name type="common">Yeast</name>
    <dbReference type="NCBI Taxonomy" id="931890"/>
    <lineage>
        <taxon>Eukaryota</taxon>
        <taxon>Fungi</taxon>
        <taxon>Dikarya</taxon>
        <taxon>Ascomycota</taxon>
        <taxon>Saccharomycotina</taxon>
        <taxon>Saccharomycetes</taxon>
        <taxon>Saccharomycetales</taxon>
        <taxon>Saccharomycetaceae</taxon>
        <taxon>Eremothecium</taxon>
    </lineage>
</organism>
<name>G8JWI1_ERECY</name>